<proteinExistence type="predicted"/>
<evidence type="ECO:0000259" key="5">
    <source>
        <dbReference type="PROSITE" id="PS50089"/>
    </source>
</evidence>
<dbReference type="EMBL" id="KB202237">
    <property type="protein sequence ID" value="ESO91616.1"/>
    <property type="molecule type" value="Genomic_DNA"/>
</dbReference>
<dbReference type="GO" id="GO:0008270">
    <property type="term" value="F:zinc ion binding"/>
    <property type="evidence" value="ECO:0007669"/>
    <property type="project" value="UniProtKB-KW"/>
</dbReference>
<dbReference type="HOGENOM" id="CLU_822044_0_0_1"/>
<dbReference type="GeneID" id="20239389"/>
<organism evidence="6 7">
    <name type="scientific">Lottia gigantea</name>
    <name type="common">Giant owl limpet</name>
    <dbReference type="NCBI Taxonomy" id="225164"/>
    <lineage>
        <taxon>Eukaryota</taxon>
        <taxon>Metazoa</taxon>
        <taxon>Spiralia</taxon>
        <taxon>Lophotrochozoa</taxon>
        <taxon>Mollusca</taxon>
        <taxon>Gastropoda</taxon>
        <taxon>Patellogastropoda</taxon>
        <taxon>Lottioidea</taxon>
        <taxon>Lottiidae</taxon>
        <taxon>Lottia</taxon>
    </lineage>
</organism>
<accession>V4AE48</accession>
<protein>
    <recommendedName>
        <fullName evidence="5">RING-type domain-containing protein</fullName>
    </recommendedName>
</protein>
<keyword evidence="3" id="KW-0862">Zinc</keyword>
<dbReference type="KEGG" id="lgi:LOTGIDRAFT_163341"/>
<dbReference type="PROSITE" id="PS50089">
    <property type="entry name" value="ZF_RING_2"/>
    <property type="match status" value="1"/>
</dbReference>
<dbReference type="OrthoDB" id="1630758at2759"/>
<evidence type="ECO:0000256" key="2">
    <source>
        <dbReference type="ARBA" id="ARBA00022771"/>
    </source>
</evidence>
<dbReference type="SMART" id="SM00184">
    <property type="entry name" value="RING"/>
    <property type="match status" value="1"/>
</dbReference>
<keyword evidence="7" id="KW-1185">Reference proteome</keyword>
<dbReference type="Pfam" id="PF15227">
    <property type="entry name" value="zf-C3HC4_4"/>
    <property type="match status" value="1"/>
</dbReference>
<sequence length="338" mass="38265">MAVKLGPGWCDMARPPPLRWLRALGLKNHWSNGGRWFGLVWLDYLLSVGKLEDLNEESFVCLSLYGEKISRDHRMAPVLHATSRPFVMSGIDVSNFEEPLRERAVCPICQQILQKPMQLSCGHHVCLKCLKVVFQNNDSAICPVNDDDDCKNINRSKVFLDVSVGKQVDKLVVTNPNIKSEFSADSRWNKTQRSSNDINSRILKNEQDLKDLKSVIISQYEQIESLDRKVSELTHKNNSLEQDGLLKEEERVKNLTQIQNNDIGAVVSKDSRAVVSKDSRAVVSNDIGTVVSKFGTINRMAGPNYPIDANESRHYVKYRLKRVARIVVRANVHVQGNQ</sequence>
<dbReference type="RefSeq" id="XP_009057682.1">
    <property type="nucleotide sequence ID" value="XM_009059434.1"/>
</dbReference>
<evidence type="ECO:0000256" key="4">
    <source>
        <dbReference type="PROSITE-ProRule" id="PRU00175"/>
    </source>
</evidence>
<dbReference type="PROSITE" id="PS00518">
    <property type="entry name" value="ZF_RING_1"/>
    <property type="match status" value="1"/>
</dbReference>
<reference evidence="6 7" key="1">
    <citation type="journal article" date="2013" name="Nature">
        <title>Insights into bilaterian evolution from three spiralian genomes.</title>
        <authorList>
            <person name="Simakov O."/>
            <person name="Marletaz F."/>
            <person name="Cho S.J."/>
            <person name="Edsinger-Gonzales E."/>
            <person name="Havlak P."/>
            <person name="Hellsten U."/>
            <person name="Kuo D.H."/>
            <person name="Larsson T."/>
            <person name="Lv J."/>
            <person name="Arendt D."/>
            <person name="Savage R."/>
            <person name="Osoegawa K."/>
            <person name="de Jong P."/>
            <person name="Grimwood J."/>
            <person name="Chapman J.A."/>
            <person name="Shapiro H."/>
            <person name="Aerts A."/>
            <person name="Otillar R.P."/>
            <person name="Terry A.Y."/>
            <person name="Boore J.L."/>
            <person name="Grigoriev I.V."/>
            <person name="Lindberg D.R."/>
            <person name="Seaver E.C."/>
            <person name="Weisblat D.A."/>
            <person name="Putnam N.H."/>
            <person name="Rokhsar D.S."/>
        </authorList>
    </citation>
    <scope>NUCLEOTIDE SEQUENCE [LARGE SCALE GENOMIC DNA]</scope>
</reference>
<dbReference type="AlphaFoldDB" id="V4AE48"/>
<dbReference type="SUPFAM" id="SSF57850">
    <property type="entry name" value="RING/U-box"/>
    <property type="match status" value="1"/>
</dbReference>
<gene>
    <name evidence="6" type="ORF">LOTGIDRAFT_163341</name>
</gene>
<evidence type="ECO:0000256" key="3">
    <source>
        <dbReference type="ARBA" id="ARBA00022833"/>
    </source>
</evidence>
<dbReference type="Gene3D" id="3.30.40.10">
    <property type="entry name" value="Zinc/RING finger domain, C3HC4 (zinc finger)"/>
    <property type="match status" value="1"/>
</dbReference>
<keyword evidence="2 4" id="KW-0863">Zinc-finger</keyword>
<name>V4AE48_LOTGI</name>
<dbReference type="STRING" id="225164.V4AE48"/>
<evidence type="ECO:0000256" key="1">
    <source>
        <dbReference type="ARBA" id="ARBA00022723"/>
    </source>
</evidence>
<feature type="domain" description="RING-type" evidence="5">
    <location>
        <begin position="106"/>
        <end position="146"/>
    </location>
</feature>
<dbReference type="Proteomes" id="UP000030746">
    <property type="component" value="Unassembled WGS sequence"/>
</dbReference>
<dbReference type="CTD" id="20239389"/>
<dbReference type="InterPro" id="IPR013083">
    <property type="entry name" value="Znf_RING/FYVE/PHD"/>
</dbReference>
<dbReference type="InterPro" id="IPR017907">
    <property type="entry name" value="Znf_RING_CS"/>
</dbReference>
<evidence type="ECO:0000313" key="6">
    <source>
        <dbReference type="EMBL" id="ESO91616.1"/>
    </source>
</evidence>
<evidence type="ECO:0000313" key="7">
    <source>
        <dbReference type="Proteomes" id="UP000030746"/>
    </source>
</evidence>
<dbReference type="InterPro" id="IPR001841">
    <property type="entry name" value="Znf_RING"/>
</dbReference>
<keyword evidence="1" id="KW-0479">Metal-binding</keyword>